<dbReference type="InterPro" id="IPR003594">
    <property type="entry name" value="HATPase_dom"/>
</dbReference>
<evidence type="ECO:0000256" key="6">
    <source>
        <dbReference type="ARBA" id="ARBA00022679"/>
    </source>
</evidence>
<dbReference type="SUPFAM" id="SSF47384">
    <property type="entry name" value="Homodimeric domain of signal transducing histidine kinase"/>
    <property type="match status" value="1"/>
</dbReference>
<dbReference type="InterPro" id="IPR005467">
    <property type="entry name" value="His_kinase_dom"/>
</dbReference>
<dbReference type="GO" id="GO:0000155">
    <property type="term" value="F:phosphorelay sensor kinase activity"/>
    <property type="evidence" value="ECO:0007669"/>
    <property type="project" value="InterPro"/>
</dbReference>
<feature type="transmembrane region" description="Helical" evidence="14">
    <location>
        <begin position="97"/>
        <end position="114"/>
    </location>
</feature>
<keyword evidence="5" id="KW-0597">Phosphoprotein</keyword>
<dbReference type="AlphaFoldDB" id="A0A0A8XAU6"/>
<dbReference type="RefSeq" id="WP_041967974.1">
    <property type="nucleotide sequence ID" value="NZ_BASE01000120.1"/>
</dbReference>
<proteinExistence type="predicted"/>
<dbReference type="InterPro" id="IPR004358">
    <property type="entry name" value="Sig_transdc_His_kin-like_C"/>
</dbReference>
<dbReference type="InterPro" id="IPR036097">
    <property type="entry name" value="HisK_dim/P_sf"/>
</dbReference>
<evidence type="ECO:0000256" key="8">
    <source>
        <dbReference type="ARBA" id="ARBA00022741"/>
    </source>
</evidence>
<evidence type="ECO:0000256" key="4">
    <source>
        <dbReference type="ARBA" id="ARBA00022475"/>
    </source>
</evidence>
<dbReference type="Pfam" id="PF02518">
    <property type="entry name" value="HATPase_c"/>
    <property type="match status" value="1"/>
</dbReference>
<dbReference type="InterPro" id="IPR003661">
    <property type="entry name" value="HisK_dim/P_dom"/>
</dbReference>
<evidence type="ECO:0000256" key="1">
    <source>
        <dbReference type="ARBA" id="ARBA00000085"/>
    </source>
</evidence>
<dbReference type="GO" id="GO:0005886">
    <property type="term" value="C:plasma membrane"/>
    <property type="evidence" value="ECO:0007669"/>
    <property type="project" value="UniProtKB-SubCell"/>
</dbReference>
<keyword evidence="4" id="KW-1003">Cell membrane</keyword>
<evidence type="ECO:0000256" key="11">
    <source>
        <dbReference type="ARBA" id="ARBA00022989"/>
    </source>
</evidence>
<dbReference type="InterPro" id="IPR036890">
    <property type="entry name" value="HATPase_C_sf"/>
</dbReference>
<keyword evidence="12" id="KW-0902">Two-component regulatory system</keyword>
<dbReference type="PANTHER" id="PTHR43065:SF46">
    <property type="entry name" value="C4-DICARBOXYLATE TRANSPORT SENSOR PROTEIN DCTB"/>
    <property type="match status" value="1"/>
</dbReference>
<keyword evidence="10" id="KW-0067">ATP-binding</keyword>
<dbReference type="OrthoDB" id="9815750at2"/>
<dbReference type="CDD" id="cd00082">
    <property type="entry name" value="HisKA"/>
    <property type="match status" value="1"/>
</dbReference>
<keyword evidence="7 14" id="KW-0812">Transmembrane</keyword>
<keyword evidence="6 16" id="KW-0808">Transferase</keyword>
<evidence type="ECO:0000256" key="2">
    <source>
        <dbReference type="ARBA" id="ARBA00004651"/>
    </source>
</evidence>
<dbReference type="SUPFAM" id="SSF55874">
    <property type="entry name" value="ATPase domain of HSP90 chaperone/DNA topoisomerase II/histidine kinase"/>
    <property type="match status" value="1"/>
</dbReference>
<dbReference type="PROSITE" id="PS50109">
    <property type="entry name" value="HIS_KIN"/>
    <property type="match status" value="1"/>
</dbReference>
<dbReference type="STRING" id="1321606.SAMD00020551_4559"/>
<keyword evidence="11 14" id="KW-1133">Transmembrane helix</keyword>
<feature type="transmembrane region" description="Helical" evidence="14">
    <location>
        <begin position="7"/>
        <end position="26"/>
    </location>
</feature>
<organism evidence="16 17">
    <name type="scientific">Mesobacillus selenatarsenatis (strain DSM 18680 / JCM 14380 / FERM P-15431 / SF-1)</name>
    <dbReference type="NCBI Taxonomy" id="1321606"/>
    <lineage>
        <taxon>Bacteria</taxon>
        <taxon>Bacillati</taxon>
        <taxon>Bacillota</taxon>
        <taxon>Bacilli</taxon>
        <taxon>Bacillales</taxon>
        <taxon>Bacillaceae</taxon>
        <taxon>Mesobacillus</taxon>
    </lineage>
</organism>
<dbReference type="InterPro" id="IPR011620">
    <property type="entry name" value="Sig_transdc_His_kinase_LytS_TM"/>
</dbReference>
<gene>
    <name evidence="16" type="ORF">SAMD00020551_4559</name>
</gene>
<keyword evidence="13 14" id="KW-0472">Membrane</keyword>
<dbReference type="Gene3D" id="3.30.565.10">
    <property type="entry name" value="Histidine kinase-like ATPase, C-terminal domain"/>
    <property type="match status" value="1"/>
</dbReference>
<dbReference type="EC" id="2.7.13.3" evidence="3"/>
<dbReference type="Pfam" id="PF07694">
    <property type="entry name" value="5TM-5TMR_LYT"/>
    <property type="match status" value="1"/>
</dbReference>
<evidence type="ECO:0000256" key="7">
    <source>
        <dbReference type="ARBA" id="ARBA00022692"/>
    </source>
</evidence>
<protein>
    <recommendedName>
        <fullName evidence="3">histidine kinase</fullName>
        <ecNumber evidence="3">2.7.13.3</ecNumber>
    </recommendedName>
</protein>
<evidence type="ECO:0000313" key="16">
    <source>
        <dbReference type="EMBL" id="GAM16369.1"/>
    </source>
</evidence>
<dbReference type="Gene3D" id="1.10.1760.20">
    <property type="match status" value="1"/>
</dbReference>
<evidence type="ECO:0000259" key="15">
    <source>
        <dbReference type="PROSITE" id="PS50109"/>
    </source>
</evidence>
<sequence>MLAEKLLLNVLIILLPIFIHSVLFDNKSVGKSPYLCGVLQSIAVFLSLMFSFEEGGLYWDLRYVPMVLAFLYGGPIAGVMVLVSYLATRTFMGGDLLLGYASGFLAALIPFLFIKKFWTFDAKKRIRTTVLVGLWPSLSMLLILVANIFINNATAEDTNQIMLNVAIFGTIQVFAVWVAAILNESLIEKDLMRKEILRAEKLNTLGELAASIAHEIRNPLTVVKGFLQMMHKQEKGDNYYYLSLVLTELGRAESIINDYLNFAKPQFEKLEGAELAEIITEVTLLLEAFAAKEGVQVNVQLEWGIYVKTDRNQLKQALVNIIKNGIEATDEGGEVNISQVSAGNESYIVISDTGKGMDSAQIARLGTIFYTTKNKGTGLGTSVSIKIIEAMGGSISYKSEIGVGTEVTIILPTYKQKPSDYTEQTQMNNAI</sequence>
<dbReference type="GO" id="GO:0005524">
    <property type="term" value="F:ATP binding"/>
    <property type="evidence" value="ECO:0007669"/>
    <property type="project" value="UniProtKB-KW"/>
</dbReference>
<keyword evidence="9 16" id="KW-0418">Kinase</keyword>
<comment type="subcellular location">
    <subcellularLocation>
        <location evidence="2">Cell membrane</location>
        <topology evidence="2">Multi-pass membrane protein</topology>
    </subcellularLocation>
</comment>
<dbReference type="Proteomes" id="UP000031014">
    <property type="component" value="Unassembled WGS sequence"/>
</dbReference>
<reference evidence="16 17" key="1">
    <citation type="submission" date="2013-06" db="EMBL/GenBank/DDBJ databases">
        <title>Whole genome shotgun sequence of Bacillus selenatarsenatis SF-1.</title>
        <authorList>
            <person name="Kuroda M."/>
            <person name="Sei K."/>
            <person name="Yamashita M."/>
            <person name="Ike M."/>
        </authorList>
    </citation>
    <scope>NUCLEOTIDE SEQUENCE [LARGE SCALE GENOMIC DNA]</scope>
    <source>
        <strain evidence="16 17">SF-1</strain>
    </source>
</reference>
<evidence type="ECO:0000256" key="10">
    <source>
        <dbReference type="ARBA" id="ARBA00022840"/>
    </source>
</evidence>
<comment type="catalytic activity">
    <reaction evidence="1">
        <text>ATP + protein L-histidine = ADP + protein N-phospho-L-histidine.</text>
        <dbReference type="EC" id="2.7.13.3"/>
    </reaction>
</comment>
<dbReference type="PANTHER" id="PTHR43065">
    <property type="entry name" value="SENSOR HISTIDINE KINASE"/>
    <property type="match status" value="1"/>
</dbReference>
<feature type="transmembrane region" description="Helical" evidence="14">
    <location>
        <begin position="32"/>
        <end position="52"/>
    </location>
</feature>
<dbReference type="SMART" id="SM00388">
    <property type="entry name" value="HisKA"/>
    <property type="match status" value="1"/>
</dbReference>
<feature type="transmembrane region" description="Helical" evidence="14">
    <location>
        <begin position="161"/>
        <end position="183"/>
    </location>
</feature>
<evidence type="ECO:0000313" key="17">
    <source>
        <dbReference type="Proteomes" id="UP000031014"/>
    </source>
</evidence>
<evidence type="ECO:0000256" key="12">
    <source>
        <dbReference type="ARBA" id="ARBA00023012"/>
    </source>
</evidence>
<dbReference type="PRINTS" id="PR00344">
    <property type="entry name" value="BCTRLSENSOR"/>
</dbReference>
<keyword evidence="8" id="KW-0547">Nucleotide-binding</keyword>
<evidence type="ECO:0000256" key="5">
    <source>
        <dbReference type="ARBA" id="ARBA00022553"/>
    </source>
</evidence>
<feature type="domain" description="Histidine kinase" evidence="15">
    <location>
        <begin position="211"/>
        <end position="415"/>
    </location>
</feature>
<dbReference type="EMBL" id="BASE01000120">
    <property type="protein sequence ID" value="GAM16369.1"/>
    <property type="molecule type" value="Genomic_DNA"/>
</dbReference>
<feature type="transmembrane region" description="Helical" evidence="14">
    <location>
        <begin position="126"/>
        <end position="149"/>
    </location>
</feature>
<keyword evidence="17" id="KW-1185">Reference proteome</keyword>
<dbReference type="GO" id="GO:0071555">
    <property type="term" value="P:cell wall organization"/>
    <property type="evidence" value="ECO:0007669"/>
    <property type="project" value="InterPro"/>
</dbReference>
<evidence type="ECO:0000256" key="9">
    <source>
        <dbReference type="ARBA" id="ARBA00022777"/>
    </source>
</evidence>
<evidence type="ECO:0000256" key="3">
    <source>
        <dbReference type="ARBA" id="ARBA00012438"/>
    </source>
</evidence>
<name>A0A0A8XAU6_MESS1</name>
<dbReference type="Pfam" id="PF00512">
    <property type="entry name" value="HisKA"/>
    <property type="match status" value="1"/>
</dbReference>
<evidence type="ECO:0000256" key="13">
    <source>
        <dbReference type="ARBA" id="ARBA00023136"/>
    </source>
</evidence>
<evidence type="ECO:0000256" key="14">
    <source>
        <dbReference type="SAM" id="Phobius"/>
    </source>
</evidence>
<dbReference type="SMART" id="SM00387">
    <property type="entry name" value="HATPase_c"/>
    <property type="match status" value="1"/>
</dbReference>
<feature type="transmembrane region" description="Helical" evidence="14">
    <location>
        <begin position="64"/>
        <end position="85"/>
    </location>
</feature>
<accession>A0A0A8XAU6</accession>
<comment type="caution">
    <text evidence="16">The sequence shown here is derived from an EMBL/GenBank/DDBJ whole genome shotgun (WGS) entry which is preliminary data.</text>
</comment>
<dbReference type="Gene3D" id="1.10.287.130">
    <property type="match status" value="1"/>
</dbReference>